<comment type="caution">
    <text evidence="1">The sequence shown here is derived from an EMBL/GenBank/DDBJ whole genome shotgun (WGS) entry which is preliminary data.</text>
</comment>
<gene>
    <name evidence="1" type="ORF">QE152_g12978</name>
</gene>
<dbReference type="AlphaFoldDB" id="A0AAW1LD62"/>
<dbReference type="EMBL" id="JASPKY010000120">
    <property type="protein sequence ID" value="KAK9732264.1"/>
    <property type="molecule type" value="Genomic_DNA"/>
</dbReference>
<dbReference type="InterPro" id="IPR036397">
    <property type="entry name" value="RNaseH_sf"/>
</dbReference>
<name>A0AAW1LD62_POPJA</name>
<evidence type="ECO:0000313" key="2">
    <source>
        <dbReference type="Proteomes" id="UP001458880"/>
    </source>
</evidence>
<organism evidence="1 2">
    <name type="scientific">Popillia japonica</name>
    <name type="common">Japanese beetle</name>
    <dbReference type="NCBI Taxonomy" id="7064"/>
    <lineage>
        <taxon>Eukaryota</taxon>
        <taxon>Metazoa</taxon>
        <taxon>Ecdysozoa</taxon>
        <taxon>Arthropoda</taxon>
        <taxon>Hexapoda</taxon>
        <taxon>Insecta</taxon>
        <taxon>Pterygota</taxon>
        <taxon>Neoptera</taxon>
        <taxon>Endopterygota</taxon>
        <taxon>Coleoptera</taxon>
        <taxon>Polyphaga</taxon>
        <taxon>Scarabaeiformia</taxon>
        <taxon>Scarabaeidae</taxon>
        <taxon>Rutelinae</taxon>
        <taxon>Popillia</taxon>
    </lineage>
</organism>
<dbReference type="Gene3D" id="3.30.420.10">
    <property type="entry name" value="Ribonuclease H-like superfamily/Ribonuclease H"/>
    <property type="match status" value="1"/>
</dbReference>
<sequence length="127" mass="14725">MTASGVGKLVINKYVYLDILKENLNQSAAVLNVSGHYYFQQDNASILKGSLVREWLLYNTPPELESPLWQELKLPAKKHKISNKNDLKRVLLEEWQTISPNVCCNLVEWMPKRLQVIITGDDYRTMY</sequence>
<dbReference type="GO" id="GO:0003676">
    <property type="term" value="F:nucleic acid binding"/>
    <property type="evidence" value="ECO:0007669"/>
    <property type="project" value="InterPro"/>
</dbReference>
<evidence type="ECO:0000313" key="1">
    <source>
        <dbReference type="EMBL" id="KAK9732264.1"/>
    </source>
</evidence>
<accession>A0AAW1LD62</accession>
<keyword evidence="2" id="KW-1185">Reference proteome</keyword>
<proteinExistence type="predicted"/>
<protein>
    <submittedName>
        <fullName evidence="1">Uncharacterized protein</fullName>
    </submittedName>
</protein>
<dbReference type="Proteomes" id="UP001458880">
    <property type="component" value="Unassembled WGS sequence"/>
</dbReference>
<reference evidence="1 2" key="1">
    <citation type="journal article" date="2024" name="BMC Genomics">
        <title>De novo assembly and annotation of Popillia japonica's genome with initial clues to its potential as an invasive pest.</title>
        <authorList>
            <person name="Cucini C."/>
            <person name="Boschi S."/>
            <person name="Funari R."/>
            <person name="Cardaioli E."/>
            <person name="Iannotti N."/>
            <person name="Marturano G."/>
            <person name="Paoli F."/>
            <person name="Bruttini M."/>
            <person name="Carapelli A."/>
            <person name="Frati F."/>
            <person name="Nardi F."/>
        </authorList>
    </citation>
    <scope>NUCLEOTIDE SEQUENCE [LARGE SCALE GENOMIC DNA]</scope>
    <source>
        <strain evidence="1">DMR45628</strain>
    </source>
</reference>